<evidence type="ECO:0000313" key="4">
    <source>
        <dbReference type="Proteomes" id="UP000261174"/>
    </source>
</evidence>
<dbReference type="Pfam" id="PF13385">
    <property type="entry name" value="Laminin_G_3"/>
    <property type="match status" value="1"/>
</dbReference>
<proteinExistence type="predicted"/>
<dbReference type="GO" id="GO:0004553">
    <property type="term" value="F:hydrolase activity, hydrolyzing O-glycosyl compounds"/>
    <property type="evidence" value="ECO:0007669"/>
    <property type="project" value="UniProtKB-ARBA"/>
</dbReference>
<protein>
    <recommendedName>
        <fullName evidence="5">RHS repeat-associated core domain-containing protein</fullName>
    </recommendedName>
</protein>
<feature type="region of interest" description="Disordered" evidence="1">
    <location>
        <begin position="2821"/>
        <end position="2842"/>
    </location>
</feature>
<keyword evidence="4" id="KW-1185">Reference proteome</keyword>
<gene>
    <name evidence="3" type="ORF">DXN04_24485</name>
</gene>
<evidence type="ECO:0000313" key="3">
    <source>
        <dbReference type="EMBL" id="RFM31948.1"/>
    </source>
</evidence>
<dbReference type="Gene3D" id="3.90.1720.10">
    <property type="entry name" value="endopeptidase domain like (from Nostoc punctiforme)"/>
    <property type="match status" value="1"/>
</dbReference>
<dbReference type="OrthoDB" id="2972467at2"/>
<dbReference type="Gene3D" id="2.60.120.200">
    <property type="match status" value="1"/>
</dbReference>
<comment type="caution">
    <text evidence="3">The sequence shown here is derived from an EMBL/GenBank/DDBJ whole genome shotgun (WGS) entry which is preliminary data.</text>
</comment>
<dbReference type="SUPFAM" id="SSF49899">
    <property type="entry name" value="Concanavalin A-like lectins/glucanases"/>
    <property type="match status" value="1"/>
</dbReference>
<reference evidence="3 4" key="1">
    <citation type="submission" date="2018-08" db="EMBL/GenBank/DDBJ databases">
        <title>Chitinophaga sp. K20C18050901, a novel bacterium isolated from forest soil.</title>
        <authorList>
            <person name="Wang C."/>
        </authorList>
    </citation>
    <scope>NUCLEOTIDE SEQUENCE [LARGE SCALE GENOMIC DNA]</scope>
    <source>
        <strain evidence="3 4">K20C18050901</strain>
    </source>
</reference>
<name>A0A3E1NW04_9BACT</name>
<evidence type="ECO:0008006" key="5">
    <source>
        <dbReference type="Google" id="ProtNLM"/>
    </source>
</evidence>
<dbReference type="Proteomes" id="UP000261174">
    <property type="component" value="Unassembled WGS sequence"/>
</dbReference>
<accession>A0A3E1NW04</accession>
<feature type="chain" id="PRO_5017595478" description="RHS repeat-associated core domain-containing protein" evidence="2">
    <location>
        <begin position="26"/>
        <end position="2888"/>
    </location>
</feature>
<feature type="signal peptide" evidence="2">
    <location>
        <begin position="1"/>
        <end position="25"/>
    </location>
</feature>
<dbReference type="GO" id="GO:0005975">
    <property type="term" value="P:carbohydrate metabolic process"/>
    <property type="evidence" value="ECO:0007669"/>
    <property type="project" value="UniProtKB-ARBA"/>
</dbReference>
<sequence length="2888" mass="322463">MFVKTLIRVLLCVAMLSCWQTGVHAQEKYVQTITGKLKANDSCRTIDPVYADAATWAKRETDLSVKNMITFELRQDTGIYYYGRPFHATLNFDVHYEDKDHSGHDLNGLELSVAYDTAAGSIYKGVAMYYFEGGYNVRVKINKIASPELGGQDSLPAVFRVKNELFLERKFFFTTANSDITRYAFENSGHKIRINWMVNYDYPGAEFYDLEWTFYDDSSTVGKTIAQKALSQAEIEACFKNNNTRITTEAKSYLLNNPYPSGYLIYRVRGARISSLTGELEEGDWTYKAYAVDGSEGQSVIHLAADHAADLNYQFTNEFAEEGKHRDVISYFDGIMKNRQMVTLDNSKNRAVVQETIYDVMGREGVVMLPSPEMDSALHFFPRMNLNKQGIPYSYKDMGVDGDTCNVLPQPVSDTSGAGRYYSSNNPFSSDFYNKYIPDANGYPFSAKSYTPDNTGRIRQSGGLGDVLQLGKGHNTRYYYSSPDQVELDRLFGSEAGNASHYAKNMILDQNGQIAVSYVDMKGNTIASALAGPKPDNMYGLPGATDNITRVSKELAKPENTSRDAGAFTITSSNTLVIPMAGDYHFDYSFDPQTVTTASCEDNPRDICADCYYDLLIQLVDECGVAIHTVTLPAALGGIDTSCATTAPKVSGSFDLQLPIGEYQVTYQLRASKAAAEYYDSAYLKQNTCVLTLDQFKRNFIAQADLTGCYNDCSTCKAALGTRESFTEKYLALLKAEDMYPDNSDKEFAANLYDTLYYKCANKCTDYLLGNPCDETYQLLLSDVSPGGQYALYDENMALKEDTINVLRFYNAVTDYIDGDGHAAMVQNDAGEMVTPQSLTLSEFIQRFEPSWASSLVKYHPEYCFYKWCGMINSSKQFDNQLLLTEDPAIAADSGWWNRNDAYALLNKDPFFATGGVGAGQYATMKSTLQHFSKKIQTNMQAGDVDIMQVIRYLVYCAGDTTITSFSQCTGPLDCNGGLDENLEWLLYKNFYAQEKTKLVALARQSSNDPVIKNCKNCYIGYAMTECDPLTDPDCSTYQQLGSVMTICKDYYANNDPRKALYAGKTRQYMDDVTGDNISSQLTSKSMQELRDSLDGQLNAQIAQACQQNCEAQADSWMSSLEHCENLVDGTDSTKYNALRQGLIEVCKKGCDMTHPYGASTIAPGTTNQDKSFEEVIVRVLGPQAVNDSCTALLISSPLPYEVQDDNNVTATGFDACTCENLAALQAEYAQKGGAGGLLAFMKKKYGTGFRMTQADLDIVLKKCGGTECVPASQLPTVLPDALRCKYCISCDSIRKLIDTFRVAHPNAGETLLTNYLNQTLHFNLTYAEYWDFISHCATNVPETNSSDIPCADFTAAYKHFQLFKPDYYANPNGDTTITRRFRQNLTTWLNIELGRNLSYTAYMDAASRCGIRIEAPKDSLPVVCNNRLTPGDSVFACPQSALNCCNMDGYVTTFRNAYPDGVNARLVAYYFEMKRQQWCSPIGVPVVSYRESYNSLKSFFVDSLRFPTSTIIDVTTDGTYISQTGAISCGLNYNFGAAFPLVDAENYRLCNHSPVIEVEIDSLACLRSQLGLALINAGIAYQEYIDSVRENYQEIYLSRCMSVQPRLSMTGDLYEYHYTLYYYDQSGELVKTIPPAGVKLLTAAQIAQVEHDRPYNKPECYDVSDTLRFNNGGYIPMNKLLSNRLASGFSVENWISATDYSGNQPLFSEEVAISAPERYIDSTRTIPAFNGTRGISCYVKNNRLYLRIGRKPAYYPDTLYQTLTGYSTAGISSFLQLNKWAHVVVNATGSSIQPFQVYVNGKAVAFTFSSRIDTLGSAPVASGTEEFRLGAALIDNSWNYYKGYMKQFRFYNRILRYPEVVLNRDNTCMMPANEGGLLIWTPMNEGYDTSRVTDRIQNYEMSTVNPSGLSWMRHHDPVYPDHTLPTTYAFNSLGSITQEYSPDGDTSKYWFDKLGRLVATQRAEQRNPLNGGERDRYSYYKYDSLSQLIEGGEKTGASFANVNTLHDAEIATWLDAGTNKQITRKQFDFALPGLNIIQSNLRKRLATVMQDVDGDGTYESAIHFSYDIVGNVQTLWQDMKELEAVAPGQGMKRLDYDFDLLSGNMNKVAYQQGKLDQFFYRYQYDADNKVIEAASSVDGLVWQRDVAYKYYLHGLLARMELGQYQVQGLDYSYTLQGWAKGLNSVELGPEQDMAGDSKKGTAFEYFGRDAIGYSLGYFDNDYKPITSSGTFDNRHGSPSTLGVGIPLYSGNITHSSIALSKLDSGAVKGYGFAYDQLNRVMQIQQHNVNNSWSARDDYKEALTYDANGNILTYLRNGTGQKMAMDNLTYKYKDGTNQLLQVRDDVDKDNYKEDIDDQEANNYSYDRSGNLIKDMAGKIQKIEWDVNGKITRITKDTSTIQFGYDPMGNRLWKDANGKKEFYVRDMKGNVMGIYKYADSALIWDEQDLYGAGRIGMWRPGVEMTGDTTIPEQDSLMRGERFYELTNHLGNVMATISDKKTGVSADTQTVDYFVPEVLSAQDYYSYGMMQPERSFALRGDYKYGFNGMERDDEVAGDGNSYTTTFREYDVRLGKWFSLDPEFRKYPGQSPYVAFDGNPVVNTDPNGDDTGDPQKLKKAAKMAVEYVLKDDEKHNKGAAKCNIGVQQVYTALTGKNTFDGHVANEIYDMLAKSTEFEPIDLTDIQTAANKGDLVIGAQKVVGGHGHVIVIVPSDNAVDGRQFAGKKPSDFPEGTIPWEMDTGKGNRYDKRTINYAWNADDQSDVLFYRYTGSFAGGTVTLTEDEQANGVSSGYLFHKNMNAKIVAPKPSAKAAEKSSAAATPAAAVGGGGTAKAGQHRQVKQRNVISIAPPDGSFIKQWIDTHKLYKDGPGRIFIPYQGRMRRPPSRLGD</sequence>
<organism evidence="3 4">
    <name type="scientific">Chitinophaga silvisoli</name>
    <dbReference type="NCBI Taxonomy" id="2291814"/>
    <lineage>
        <taxon>Bacteria</taxon>
        <taxon>Pseudomonadati</taxon>
        <taxon>Bacteroidota</taxon>
        <taxon>Chitinophagia</taxon>
        <taxon>Chitinophagales</taxon>
        <taxon>Chitinophagaceae</taxon>
        <taxon>Chitinophaga</taxon>
    </lineage>
</organism>
<dbReference type="RefSeq" id="WP_116856037.1">
    <property type="nucleotide sequence ID" value="NZ_QTJV01000010.1"/>
</dbReference>
<evidence type="ECO:0000256" key="1">
    <source>
        <dbReference type="SAM" id="MobiDB-lite"/>
    </source>
</evidence>
<dbReference type="Gene3D" id="2.180.10.10">
    <property type="entry name" value="RHS repeat-associated core"/>
    <property type="match status" value="1"/>
</dbReference>
<dbReference type="EMBL" id="QTJV01000010">
    <property type="protein sequence ID" value="RFM31948.1"/>
    <property type="molecule type" value="Genomic_DNA"/>
</dbReference>
<evidence type="ECO:0000256" key="2">
    <source>
        <dbReference type="SAM" id="SignalP"/>
    </source>
</evidence>
<dbReference type="InterPro" id="IPR013320">
    <property type="entry name" value="ConA-like_dom_sf"/>
</dbReference>
<keyword evidence="2" id="KW-0732">Signal</keyword>